<keyword evidence="4" id="KW-1185">Reference proteome</keyword>
<reference evidence="2" key="1">
    <citation type="submission" date="2007-03" db="EMBL/GenBank/DDBJ databases">
        <title>Annotation of Culex pipiens quinquefasciatus.</title>
        <authorList>
            <consortium name="The Broad Institute Genome Sequencing Platform"/>
            <person name="Atkinson P.W."/>
            <person name="Hemingway J."/>
            <person name="Christensen B.M."/>
            <person name="Higgs S."/>
            <person name="Kodira C."/>
            <person name="Hannick L."/>
            <person name="Megy K."/>
            <person name="O'Leary S."/>
            <person name="Pearson M."/>
            <person name="Haas B.J."/>
            <person name="Mauceli E."/>
            <person name="Wortman J.R."/>
            <person name="Lee N.H."/>
            <person name="Guigo R."/>
            <person name="Stanke M."/>
            <person name="Alvarado L."/>
            <person name="Amedeo P."/>
            <person name="Antoine C.H."/>
            <person name="Arensburger P."/>
            <person name="Bidwell S.L."/>
            <person name="Crawford M."/>
            <person name="Camaro F."/>
            <person name="Devon K."/>
            <person name="Engels R."/>
            <person name="Hammond M."/>
            <person name="Howarth C."/>
            <person name="Koehrsen M."/>
            <person name="Lawson D."/>
            <person name="Montgomery P."/>
            <person name="Nene V."/>
            <person name="Nusbaum C."/>
            <person name="Puiu D."/>
            <person name="Romero-Severson J."/>
            <person name="Severson D.W."/>
            <person name="Shumway M."/>
            <person name="Sisk P."/>
            <person name="Stolte C."/>
            <person name="Zeng Q."/>
            <person name="Eisenstadt E."/>
            <person name="Fraser-Liggett C."/>
            <person name="Strausberg R."/>
            <person name="Galagan J."/>
            <person name="Birren B."/>
            <person name="Collins F.H."/>
        </authorList>
    </citation>
    <scope>NUCLEOTIDE SEQUENCE [LARGE SCALE GENOMIC DNA]</scope>
    <source>
        <strain evidence="2">JHB</strain>
    </source>
</reference>
<feature type="compositionally biased region" description="Polar residues" evidence="1">
    <location>
        <begin position="249"/>
        <end position="272"/>
    </location>
</feature>
<evidence type="ECO:0000256" key="1">
    <source>
        <dbReference type="SAM" id="MobiDB-lite"/>
    </source>
</evidence>
<protein>
    <submittedName>
        <fullName evidence="2">Sec24B protein</fullName>
    </submittedName>
</protein>
<feature type="region of interest" description="Disordered" evidence="1">
    <location>
        <begin position="216"/>
        <end position="281"/>
    </location>
</feature>
<accession>B0XC10</accession>
<feature type="compositionally biased region" description="Pro residues" evidence="1">
    <location>
        <begin position="125"/>
        <end position="143"/>
    </location>
</feature>
<evidence type="ECO:0000313" key="3">
    <source>
        <dbReference type="EnsemblMetazoa" id="CPIJ017011-PA"/>
    </source>
</evidence>
<dbReference type="VEuPathDB" id="VectorBase:CPIJ017011"/>
<dbReference type="AlphaFoldDB" id="B0XC10"/>
<dbReference type="HOGENOM" id="CLU_657659_0_0_1"/>
<dbReference type="InParanoid" id="B0XC10"/>
<sequence>MSAGPQRGPDEGGREEIGTETERGIGYGFGCSAGAHESVRTPEQRGEVWCERDRVVNMDVIRGSTERCALGDVSEMYLPPRARAHPRPVLSYERWFLGEENTQPHGTDWLTKGCDMSCERSQFSLPPPPPTPPPPPPPAPPRPSIGDAPQAVPGPSGLNSFITRRLSRQRTISFAVTTNGDQQLPPVCCKPCRNCHCHPHRTPSVRRARCPRPVPAPAVTTGYCTTRPGSDRKSTVGQPGNTAEKRRGSSSANSKSKFLTASARQAEGSRQPQAVRHGQGEDGAEEVEIYLVGEIVGLIESFPFNSVPVASVQRARPGVCRCGRFRRSVYHEQPVHRSGDHRTGARMTGRDIYKYIFYQISLSVLFRFNLIFRKPISHAAAEERPDQEHLRLIAIDTEMPSVAIEIKYDDKLTDKNVF</sequence>
<name>B0XC10_CULQU</name>
<gene>
    <name evidence="3" type="primary">6050606</name>
    <name evidence="2" type="ORF">CpipJ_CPIJ017011</name>
</gene>
<dbReference type="EMBL" id="DS232668">
    <property type="protein sequence ID" value="EDS44573.1"/>
    <property type="molecule type" value="Genomic_DNA"/>
</dbReference>
<evidence type="ECO:0000313" key="2">
    <source>
        <dbReference type="EMBL" id="EDS44573.1"/>
    </source>
</evidence>
<feature type="compositionally biased region" description="Basic and acidic residues" evidence="1">
    <location>
        <begin position="8"/>
        <end position="23"/>
    </location>
</feature>
<organism>
    <name type="scientific">Culex quinquefasciatus</name>
    <name type="common">Southern house mosquito</name>
    <name type="synonym">Culex pungens</name>
    <dbReference type="NCBI Taxonomy" id="7176"/>
    <lineage>
        <taxon>Eukaryota</taxon>
        <taxon>Metazoa</taxon>
        <taxon>Ecdysozoa</taxon>
        <taxon>Arthropoda</taxon>
        <taxon>Hexapoda</taxon>
        <taxon>Insecta</taxon>
        <taxon>Pterygota</taxon>
        <taxon>Neoptera</taxon>
        <taxon>Endopterygota</taxon>
        <taxon>Diptera</taxon>
        <taxon>Nematocera</taxon>
        <taxon>Culicoidea</taxon>
        <taxon>Culicidae</taxon>
        <taxon>Culicinae</taxon>
        <taxon>Culicini</taxon>
        <taxon>Culex</taxon>
        <taxon>Culex</taxon>
    </lineage>
</organism>
<dbReference type="Proteomes" id="UP000002320">
    <property type="component" value="Unassembled WGS sequence"/>
</dbReference>
<feature type="region of interest" description="Disordered" evidence="1">
    <location>
        <begin position="120"/>
        <end position="160"/>
    </location>
</feature>
<reference evidence="3" key="2">
    <citation type="submission" date="2020-05" db="UniProtKB">
        <authorList>
            <consortium name="EnsemblMetazoa"/>
        </authorList>
    </citation>
    <scope>IDENTIFICATION</scope>
    <source>
        <strain evidence="3">JHB</strain>
    </source>
</reference>
<evidence type="ECO:0000313" key="4">
    <source>
        <dbReference type="Proteomes" id="UP000002320"/>
    </source>
</evidence>
<dbReference type="KEGG" id="cqu:CpipJ_CPIJ017011"/>
<proteinExistence type="predicted"/>
<feature type="region of interest" description="Disordered" evidence="1">
    <location>
        <begin position="1"/>
        <end position="42"/>
    </location>
</feature>
<dbReference type="EnsemblMetazoa" id="CPIJ017011-RA">
    <property type="protein sequence ID" value="CPIJ017011-PA"/>
    <property type="gene ID" value="CPIJ017011"/>
</dbReference>